<name>A0AAV7GY24_DENCH</name>
<keyword evidence="3" id="KW-1185">Reference proteome</keyword>
<feature type="compositionally biased region" description="Basic and acidic residues" evidence="1">
    <location>
        <begin position="174"/>
        <end position="186"/>
    </location>
</feature>
<feature type="region of interest" description="Disordered" evidence="1">
    <location>
        <begin position="174"/>
        <end position="212"/>
    </location>
</feature>
<sequence>MLGVPGIECDSTLEIVEQSHAKGSSKPPSSSIDVAADDSNHHSYGDPRACTRLSSPEITAPAPASREQFVLGAIRSSSRRTDADDVPDPNSLSNINLVRLAKPSPLPHDQPAPANNPLPVAHVSSERIAPAAKRGLYRTCPASDSVPSRIRTHSTAILSRPILATQLWIQNEHKSTKMEMEGEGTKTRGFKRTKGEDEDVDSSDEGFGKNSV</sequence>
<organism evidence="2 3">
    <name type="scientific">Dendrobium chrysotoxum</name>
    <name type="common">Orchid</name>
    <dbReference type="NCBI Taxonomy" id="161865"/>
    <lineage>
        <taxon>Eukaryota</taxon>
        <taxon>Viridiplantae</taxon>
        <taxon>Streptophyta</taxon>
        <taxon>Embryophyta</taxon>
        <taxon>Tracheophyta</taxon>
        <taxon>Spermatophyta</taxon>
        <taxon>Magnoliopsida</taxon>
        <taxon>Liliopsida</taxon>
        <taxon>Asparagales</taxon>
        <taxon>Orchidaceae</taxon>
        <taxon>Epidendroideae</taxon>
        <taxon>Malaxideae</taxon>
        <taxon>Dendrobiinae</taxon>
        <taxon>Dendrobium</taxon>
    </lineage>
</organism>
<evidence type="ECO:0000313" key="3">
    <source>
        <dbReference type="Proteomes" id="UP000775213"/>
    </source>
</evidence>
<comment type="caution">
    <text evidence="2">The sequence shown here is derived from an EMBL/GenBank/DDBJ whole genome shotgun (WGS) entry which is preliminary data.</text>
</comment>
<proteinExistence type="predicted"/>
<dbReference type="Proteomes" id="UP000775213">
    <property type="component" value="Unassembled WGS sequence"/>
</dbReference>
<evidence type="ECO:0000313" key="2">
    <source>
        <dbReference type="EMBL" id="KAH0460971.1"/>
    </source>
</evidence>
<gene>
    <name evidence="2" type="ORF">IEQ34_008546</name>
</gene>
<feature type="region of interest" description="Disordered" evidence="1">
    <location>
        <begin position="18"/>
        <end position="93"/>
    </location>
</feature>
<dbReference type="EMBL" id="JAGFBR010000009">
    <property type="protein sequence ID" value="KAH0460971.1"/>
    <property type="molecule type" value="Genomic_DNA"/>
</dbReference>
<protein>
    <submittedName>
        <fullName evidence="2">Uncharacterized protein</fullName>
    </submittedName>
</protein>
<reference evidence="2 3" key="1">
    <citation type="journal article" date="2021" name="Hortic Res">
        <title>Chromosome-scale assembly of the Dendrobium chrysotoxum genome enhances the understanding of orchid evolution.</title>
        <authorList>
            <person name="Zhang Y."/>
            <person name="Zhang G.Q."/>
            <person name="Zhang D."/>
            <person name="Liu X.D."/>
            <person name="Xu X.Y."/>
            <person name="Sun W.H."/>
            <person name="Yu X."/>
            <person name="Zhu X."/>
            <person name="Wang Z.W."/>
            <person name="Zhao X."/>
            <person name="Zhong W.Y."/>
            <person name="Chen H."/>
            <person name="Yin W.L."/>
            <person name="Huang T."/>
            <person name="Niu S.C."/>
            <person name="Liu Z.J."/>
        </authorList>
    </citation>
    <scope>NUCLEOTIDE SEQUENCE [LARGE SCALE GENOMIC DNA]</scope>
    <source>
        <strain evidence="2">Lindl</strain>
    </source>
</reference>
<accession>A0AAV7GY24</accession>
<dbReference type="AlphaFoldDB" id="A0AAV7GY24"/>
<evidence type="ECO:0000256" key="1">
    <source>
        <dbReference type="SAM" id="MobiDB-lite"/>
    </source>
</evidence>